<proteinExistence type="predicted"/>
<dbReference type="Pfam" id="PF04749">
    <property type="entry name" value="PLAC8"/>
    <property type="match status" value="4"/>
</dbReference>
<keyword evidence="4" id="KW-1185">Reference proteome</keyword>
<dbReference type="STRING" id="3750.A0A498I8F3"/>
<accession>A0A498I8F3</accession>
<evidence type="ECO:0000256" key="1">
    <source>
        <dbReference type="SAM" id="MobiDB-lite"/>
    </source>
</evidence>
<name>A0A498I8F3_MALDO</name>
<evidence type="ECO:0000313" key="4">
    <source>
        <dbReference type="Proteomes" id="UP000290289"/>
    </source>
</evidence>
<evidence type="ECO:0000313" key="3">
    <source>
        <dbReference type="EMBL" id="RXH79169.1"/>
    </source>
</evidence>
<dbReference type="PANTHER" id="PTHR15907">
    <property type="entry name" value="DUF614 FAMILY PROTEIN-RELATED"/>
    <property type="match status" value="1"/>
</dbReference>
<feature type="compositionally biased region" description="Basic residues" evidence="1">
    <location>
        <begin position="741"/>
        <end position="752"/>
    </location>
</feature>
<gene>
    <name evidence="3" type="ORF">DVH24_040316</name>
</gene>
<dbReference type="NCBIfam" id="TIGR01571">
    <property type="entry name" value="A_thal_Cys_rich"/>
    <property type="match status" value="5"/>
</dbReference>
<keyword evidence="2" id="KW-0732">Signal</keyword>
<feature type="chain" id="PRO_5019747565" evidence="2">
    <location>
        <begin position="22"/>
        <end position="899"/>
    </location>
</feature>
<feature type="compositionally biased region" description="Basic residues" evidence="1">
    <location>
        <begin position="249"/>
        <end position="258"/>
    </location>
</feature>
<dbReference type="InterPro" id="IPR006461">
    <property type="entry name" value="PLAC_motif_containing"/>
</dbReference>
<feature type="region of interest" description="Disordered" evidence="1">
    <location>
        <begin position="695"/>
        <end position="717"/>
    </location>
</feature>
<feature type="region of interest" description="Disordered" evidence="1">
    <location>
        <begin position="730"/>
        <end position="752"/>
    </location>
</feature>
<feature type="signal peptide" evidence="2">
    <location>
        <begin position="1"/>
        <end position="21"/>
    </location>
</feature>
<feature type="compositionally biased region" description="Polar residues" evidence="1">
    <location>
        <begin position="228"/>
        <end position="243"/>
    </location>
</feature>
<feature type="region of interest" description="Disordered" evidence="1">
    <location>
        <begin position="203"/>
        <end position="258"/>
    </location>
</feature>
<dbReference type="AlphaFoldDB" id="A0A498I8F3"/>
<comment type="caution">
    <text evidence="3">The sequence shown here is derived from an EMBL/GenBank/DDBJ whole genome shotgun (WGS) entry which is preliminary data.</text>
</comment>
<dbReference type="EMBL" id="RDQH01000339">
    <property type="protein sequence ID" value="RXH79169.1"/>
    <property type="molecule type" value="Genomic_DNA"/>
</dbReference>
<evidence type="ECO:0000256" key="2">
    <source>
        <dbReference type="SAM" id="SignalP"/>
    </source>
</evidence>
<protein>
    <submittedName>
        <fullName evidence="3">Uncharacterized protein</fullName>
    </submittedName>
</protein>
<dbReference type="Proteomes" id="UP000290289">
    <property type="component" value="Chromosome 13"/>
</dbReference>
<reference evidence="3 4" key="1">
    <citation type="submission" date="2018-10" db="EMBL/GenBank/DDBJ databases">
        <title>A high-quality apple genome assembly.</title>
        <authorList>
            <person name="Hu J."/>
        </authorList>
    </citation>
    <scope>NUCLEOTIDE SEQUENCE [LARGE SCALE GENOMIC DNA]</scope>
    <source>
        <strain evidence="4">cv. HFTH1</strain>
        <tissue evidence="3">Young leaf</tissue>
    </source>
</reference>
<sequence>MFTYLAAWDFGVLALLLGVLQRLSPKDKPVMFLLRTHEQNVHAYAGCFWHGCLYAAINYYTNLACCITCGYRTQLRGQYMLEEKPCNDCCVHFFCNSCALCQEYRELQNRGFDVASGWKGNASQNRGVVTAPALQGGMNRRLADGGDLKSSQRGVGPFFGCRINQSLSKSSLSVCLRSYYLNLLIVPHLSSAIMYSSHPRGYEKYSSSDPQHHHHHHQDAPPAPTGIPVSSSTEPYFTTSNEDMSSHSGHSHMTHPPSRLRPRALIPWSTGLCDCFSDFRNCCITLWCPCITFGQIAEIVDKGSTCCLGFWCPCVVAGRVAEIVSKGHTSNVSFKNPVTRYGCFYALINSYTHLAFGIPCGFCITCGFRTKLREQYMLEEKPCNDCYVHFFCHSCALCQEYRELENRGFNVAIGRERNASKNPGVVTAPAVQGDMNRQTDHKYQTCIVQSSADSNNIDRICIYIYMYACVYVYAPTVCRKRCRVDGALACLTASVIAVSAAWDFGVLALLLGVLQRLSQKEKPKHVLITLNMSASYGNSPRPINFVTNFAFGISCGFCITRGFRTELREQYTLEEKPCNDCCVHFFCNPCALCQEYRELQERGFDVASGWLGDASQNRGVVTAPAMQGGMNRRLADGGDLKSSQRGVRPFFGCRINQSLSKSSLSICLRSYYLNLLIVPHLSSAIMYSSHPRGYEKYSSSDPQHHHHHHQDAPLAPTGIPVSSSTEPYFTTSNEDMSSHSGHSHMTHPPSRPRPRALIPWSTGLCDCFSDFRNCCITLWCPCITFGQIAEIVDKGSTSCGASGALYTLITCVTACPCCYSCFYRSKMRQQYSLEESPCGDCLVHCFCEHCALCQEYRELRFRGFDLKLGWHGNIEERNREGVAMNPVPPVVEEGMSRDK</sequence>
<organism evidence="3 4">
    <name type="scientific">Malus domestica</name>
    <name type="common">Apple</name>
    <name type="synonym">Pyrus malus</name>
    <dbReference type="NCBI Taxonomy" id="3750"/>
    <lineage>
        <taxon>Eukaryota</taxon>
        <taxon>Viridiplantae</taxon>
        <taxon>Streptophyta</taxon>
        <taxon>Embryophyta</taxon>
        <taxon>Tracheophyta</taxon>
        <taxon>Spermatophyta</taxon>
        <taxon>Magnoliopsida</taxon>
        <taxon>eudicotyledons</taxon>
        <taxon>Gunneridae</taxon>
        <taxon>Pentapetalae</taxon>
        <taxon>rosids</taxon>
        <taxon>fabids</taxon>
        <taxon>Rosales</taxon>
        <taxon>Rosaceae</taxon>
        <taxon>Amygdaloideae</taxon>
        <taxon>Maleae</taxon>
        <taxon>Malus</taxon>
    </lineage>
</organism>